<sequence>YLIFFGTCQCVFATNKSAINKKIKNVKTEKIIEEDASNIIQYPNSTAITLKAKQALVIDYSTGKILLEKNAYERMAPSSMTRIMTSYIIEEKIKKGELSLDSEFIVSEKAWRMGGSKSFMPLGEKVRLDDILRGIIIQSGNDASIVAAEGLHGSEEEFVDVMNSKAQEMGMKNTNFVNSNGWPDENHYSTAYDLALLSRVLIKTHPEFYPIYSEKNFTFGKDQKGNPITQGNRNPLLYKDLGCDGIKTGYTDLGGYGIIASFVDKDRRYSFRNYTIYDIFLKLTP</sequence>
<dbReference type="PANTHER" id="PTHR21581">
    <property type="entry name" value="D-ALANYL-D-ALANINE CARBOXYPEPTIDASE"/>
    <property type="match status" value="1"/>
</dbReference>
<dbReference type="InterPro" id="IPR012338">
    <property type="entry name" value="Beta-lactam/transpept-like"/>
</dbReference>
<evidence type="ECO:0000256" key="2">
    <source>
        <dbReference type="ARBA" id="ARBA00022729"/>
    </source>
</evidence>
<comment type="caution">
    <text evidence="8">The sequence shown here is derived from an EMBL/GenBank/DDBJ whole genome shotgun (WGS) entry which is preliminary data.</text>
</comment>
<dbReference type="InterPro" id="IPR001967">
    <property type="entry name" value="Peptidase_S11_N"/>
</dbReference>
<keyword evidence="3" id="KW-0378">Hydrolase</keyword>
<evidence type="ECO:0000256" key="4">
    <source>
        <dbReference type="ARBA" id="ARBA00022960"/>
    </source>
</evidence>
<dbReference type="EMBL" id="CAJNRG010017616">
    <property type="protein sequence ID" value="CAF2234857.1"/>
    <property type="molecule type" value="Genomic_DNA"/>
</dbReference>
<dbReference type="Gene3D" id="3.40.710.10">
    <property type="entry name" value="DD-peptidase/beta-lactamase superfamily"/>
    <property type="match status" value="1"/>
</dbReference>
<evidence type="ECO:0000256" key="1">
    <source>
        <dbReference type="ARBA" id="ARBA00007164"/>
    </source>
</evidence>
<dbReference type="SUPFAM" id="SSF56601">
    <property type="entry name" value="beta-lactamase/transpeptidase-like"/>
    <property type="match status" value="1"/>
</dbReference>
<reference evidence="8" key="1">
    <citation type="submission" date="2021-02" db="EMBL/GenBank/DDBJ databases">
        <authorList>
            <person name="Nowell W R."/>
        </authorList>
    </citation>
    <scope>NUCLEOTIDE SEQUENCE</scope>
</reference>
<evidence type="ECO:0000313" key="9">
    <source>
        <dbReference type="Proteomes" id="UP000663887"/>
    </source>
</evidence>
<organism evidence="8 9">
    <name type="scientific">Rotaria magnacalcarata</name>
    <dbReference type="NCBI Taxonomy" id="392030"/>
    <lineage>
        <taxon>Eukaryota</taxon>
        <taxon>Metazoa</taxon>
        <taxon>Spiralia</taxon>
        <taxon>Gnathifera</taxon>
        <taxon>Rotifera</taxon>
        <taxon>Eurotatoria</taxon>
        <taxon>Bdelloidea</taxon>
        <taxon>Philodinida</taxon>
        <taxon>Philodinidae</taxon>
        <taxon>Rotaria</taxon>
    </lineage>
</organism>
<dbReference type="GO" id="GO:0071555">
    <property type="term" value="P:cell wall organization"/>
    <property type="evidence" value="ECO:0007669"/>
    <property type="project" value="UniProtKB-KW"/>
</dbReference>
<evidence type="ECO:0000256" key="5">
    <source>
        <dbReference type="ARBA" id="ARBA00022984"/>
    </source>
</evidence>
<dbReference type="Pfam" id="PF00768">
    <property type="entry name" value="Peptidase_S11"/>
    <property type="match status" value="1"/>
</dbReference>
<dbReference type="Proteomes" id="UP000663887">
    <property type="component" value="Unassembled WGS sequence"/>
</dbReference>
<evidence type="ECO:0000313" key="8">
    <source>
        <dbReference type="EMBL" id="CAF2234857.1"/>
    </source>
</evidence>
<keyword evidence="6" id="KW-0961">Cell wall biogenesis/degradation</keyword>
<keyword evidence="5" id="KW-0573">Peptidoglycan synthesis</keyword>
<dbReference type="PANTHER" id="PTHR21581:SF6">
    <property type="entry name" value="TRAFFICKING PROTEIN PARTICLE COMPLEX SUBUNIT 12"/>
    <property type="match status" value="1"/>
</dbReference>
<dbReference type="PRINTS" id="PR00725">
    <property type="entry name" value="DADACBPTASE1"/>
</dbReference>
<dbReference type="AlphaFoldDB" id="A0A817A7S1"/>
<evidence type="ECO:0000256" key="6">
    <source>
        <dbReference type="ARBA" id="ARBA00023316"/>
    </source>
</evidence>
<evidence type="ECO:0000256" key="3">
    <source>
        <dbReference type="ARBA" id="ARBA00022801"/>
    </source>
</evidence>
<comment type="similarity">
    <text evidence="1">Belongs to the peptidase S11 family.</text>
</comment>
<gene>
    <name evidence="8" type="ORF">XDN619_LOCUS34527</name>
</gene>
<proteinExistence type="inferred from homology"/>
<evidence type="ECO:0000259" key="7">
    <source>
        <dbReference type="Pfam" id="PF00768"/>
    </source>
</evidence>
<keyword evidence="4" id="KW-0133">Cell shape</keyword>
<protein>
    <recommendedName>
        <fullName evidence="7">Peptidase S11 D-alanyl-D-alanine carboxypeptidase A N-terminal domain-containing protein</fullName>
    </recommendedName>
</protein>
<dbReference type="GO" id="GO:0009002">
    <property type="term" value="F:serine-type D-Ala-D-Ala carboxypeptidase activity"/>
    <property type="evidence" value="ECO:0007669"/>
    <property type="project" value="InterPro"/>
</dbReference>
<dbReference type="GO" id="GO:0008360">
    <property type="term" value="P:regulation of cell shape"/>
    <property type="evidence" value="ECO:0007669"/>
    <property type="project" value="UniProtKB-KW"/>
</dbReference>
<feature type="domain" description="Peptidase S11 D-alanyl-D-alanine carboxypeptidase A N-terminal" evidence="7">
    <location>
        <begin position="47"/>
        <end position="268"/>
    </location>
</feature>
<name>A0A817A7S1_9BILA</name>
<keyword evidence="2" id="KW-0732">Signal</keyword>
<dbReference type="InterPro" id="IPR018044">
    <property type="entry name" value="Peptidase_S11"/>
</dbReference>
<feature type="non-terminal residue" evidence="8">
    <location>
        <position position="1"/>
    </location>
</feature>
<accession>A0A817A7S1</accession>
<dbReference type="GO" id="GO:0006508">
    <property type="term" value="P:proteolysis"/>
    <property type="evidence" value="ECO:0007669"/>
    <property type="project" value="InterPro"/>
</dbReference>